<reference evidence="10 11" key="1">
    <citation type="journal article" date="2016" name="BMC Genomics">
        <title>Comparative genomic and transcriptomic analyses of the Fuzhuan brick tea-fermentation fungus Aspergillus cristatus.</title>
        <authorList>
            <person name="Ge Y."/>
            <person name="Wang Y."/>
            <person name="Liu Y."/>
            <person name="Tan Y."/>
            <person name="Ren X."/>
            <person name="Zhang X."/>
            <person name="Hyde K.D."/>
            <person name="Liu Y."/>
            <person name="Liu Z."/>
        </authorList>
    </citation>
    <scope>NUCLEOTIDE SEQUENCE [LARGE SCALE GENOMIC DNA]</scope>
    <source>
        <strain evidence="10 11">GZAAS20.1005</strain>
    </source>
</reference>
<dbReference type="PANTHER" id="PTHR48050">
    <property type="entry name" value="STEROL 3-BETA-GLUCOSYLTRANSFERASE"/>
    <property type="match status" value="1"/>
</dbReference>
<feature type="compositionally biased region" description="Basic and acidic residues" evidence="7">
    <location>
        <begin position="76"/>
        <end position="88"/>
    </location>
</feature>
<dbReference type="CDD" id="cd03784">
    <property type="entry name" value="GT1_Gtf-like"/>
    <property type="match status" value="1"/>
</dbReference>
<dbReference type="GO" id="GO:0000981">
    <property type="term" value="F:DNA-binding transcription factor activity, RNA polymerase II-specific"/>
    <property type="evidence" value="ECO:0007669"/>
    <property type="project" value="InterPro"/>
</dbReference>
<protein>
    <submittedName>
        <fullName evidence="10">Uncharacterized protein</fullName>
    </submittedName>
</protein>
<evidence type="ECO:0000256" key="4">
    <source>
        <dbReference type="ARBA" id="ARBA00023098"/>
    </source>
</evidence>
<evidence type="ECO:0000259" key="8">
    <source>
        <dbReference type="Pfam" id="PF03033"/>
    </source>
</evidence>
<evidence type="ECO:0000313" key="11">
    <source>
        <dbReference type="Proteomes" id="UP000094569"/>
    </source>
</evidence>
<dbReference type="Gene3D" id="3.40.50.2000">
    <property type="entry name" value="Glycogen Phosphorylase B"/>
    <property type="match status" value="2"/>
</dbReference>
<feature type="domain" description="Erythromycin biosynthesis protein CIII-like C-terminal" evidence="9">
    <location>
        <begin position="413"/>
        <end position="503"/>
    </location>
</feature>
<dbReference type="EMBL" id="JXNT01000001">
    <property type="protein sequence ID" value="ODM23382.1"/>
    <property type="molecule type" value="Genomic_DNA"/>
</dbReference>
<dbReference type="AlphaFoldDB" id="A0A1E3BQZ1"/>
<comment type="caution">
    <text evidence="10">The sequence shown here is derived from an EMBL/GenBank/DDBJ whole genome shotgun (WGS) entry which is preliminary data.</text>
</comment>
<feature type="region of interest" description="Disordered" evidence="7">
    <location>
        <begin position="616"/>
        <end position="640"/>
    </location>
</feature>
<feature type="domain" description="Glycosyltransferase family 28 N-terminal" evidence="8">
    <location>
        <begin position="98"/>
        <end position="243"/>
    </location>
</feature>
<keyword evidence="6" id="KW-0539">Nucleus</keyword>
<keyword evidence="2" id="KW-0808">Transferase</keyword>
<sequence length="1196" mass="132913">MAGTVDDNRDPPPPYETISPGSPDTAEHKPPSYAPPYSAAPLPEVSATNDGRVDVRVGQRFSRNVEWLMRRSSTRQPDHEPRSSRTRPRPEWTIKLNIVIQVVGSRGDVQPFIALGTELQKHGHRVRLATHSTFENFVTSTGLEFYPLGGDPAELMSYMVRNPGLIPSMKSLRAGDIQKKRAIIAKILHGCWQSCIEPDPHSRKPFVADAIIANPPSFAHVHCAQALSVPVHIMFTMPWTSTRGFPHPLANLRYSGSDPSLGNLISYHFVEWLTWQGLADLINGWRKDVLELEPVPAAEGPNLAETLQVPFTYCWSPALVAKPPDWGSHIDVCGFFFREPPAYDPRADLVEFLNAGDTPIYIGFGSIVVEGPEKMLSILLQAVEMSGVRAIISRGWSNFEAPGNSSIYFLGDCPHEWLFQHVAAVVHHGGAGTTACGLRYGKPTTIVPFFGDQAFWGSIVASAGVGPDPIPQKSLTAEKLADAIKFCLTPSAATAAQDLARKMNRESGVRAAVDSFHAYLPRGEMQCDILPDQPAVWRLKRGKTTVRLSKLAACALVHEGRLQRKHLKRLETKPIVIDIRRWDPLTAISSASLSTMTGMADATAGIILDPYREYKRHRSRSNPAETPTSTISEQSSTPNRDLTHVRQMLSLSLTSLGKFLGRASRGALLDLPLAATEGMRSLPRLYGDPVKHHNPITSLETGAAVAWSTFTHGVYEGVTDIFVHTYRSKKEQGAVGVAKGLTKGLVSLTMKTGSATIGLVVYPSQGVYRGLRRAVRKGVGEGVEESRWVEGQDIMRRGDWDGERCDEKKPICTNCANHEVECTFSARGSSEVSSAASGSISPSERRPREKKYRFRTSQYTTEISKRAAQSPTLKSTETQHKDISTEASTDFISIPDLQLFHHFLISTIPTTVDDEDGRVVWQNHVAQWALEFPSILHLILALSALHMGHEKPALRDQYLQQADDHFTFGVQSVTAVLSELNADTCQKVYISAVMICFAYFGRGPRPGEYLVFSDNGPAEWLVLMHGVKLILESHREKVFSGILEPKPDSDVPNMSPPLQNELQNHIAQVQGLQRLVDLQHQWDAGDRVMYVSAIDNLTSTLEEVYQKRSLRKSAVGLMHILMGWLYRLPRDFVAQLEWKDPLALVILAHWAGLLKYMESVWFMKGWAEHVLNGVRAFLPADLWVWIEWPMERVQEE</sequence>
<feature type="compositionally biased region" description="Low complexity" evidence="7">
    <location>
        <begin position="833"/>
        <end position="842"/>
    </location>
</feature>
<dbReference type="Proteomes" id="UP000094569">
    <property type="component" value="Unassembled WGS sequence"/>
</dbReference>
<evidence type="ECO:0000256" key="1">
    <source>
        <dbReference type="ARBA" id="ARBA00004184"/>
    </source>
</evidence>
<dbReference type="GO" id="GO:0006629">
    <property type="term" value="P:lipid metabolic process"/>
    <property type="evidence" value="ECO:0007669"/>
    <property type="project" value="UniProtKB-KW"/>
</dbReference>
<keyword evidence="5" id="KW-0804">Transcription</keyword>
<dbReference type="CDD" id="cd00067">
    <property type="entry name" value="GAL4"/>
    <property type="match status" value="1"/>
</dbReference>
<feature type="region of interest" description="Disordered" evidence="7">
    <location>
        <begin position="833"/>
        <end position="855"/>
    </location>
</feature>
<dbReference type="PANTHER" id="PTHR48050:SF27">
    <property type="entry name" value="GLUCOSYLTRANSFERASE, PUTATIVE (AFU_ORTHOLOGUE AFUA_7G04880)-RELATED"/>
    <property type="match status" value="1"/>
</dbReference>
<dbReference type="OrthoDB" id="5835829at2759"/>
<evidence type="ECO:0000256" key="5">
    <source>
        <dbReference type="ARBA" id="ARBA00023163"/>
    </source>
</evidence>
<evidence type="ECO:0000256" key="2">
    <source>
        <dbReference type="ARBA" id="ARBA00022679"/>
    </source>
</evidence>
<dbReference type="InterPro" id="IPR021858">
    <property type="entry name" value="Fun_TF"/>
</dbReference>
<dbReference type="InterPro" id="IPR004276">
    <property type="entry name" value="GlycoTrans_28_N"/>
</dbReference>
<feature type="compositionally biased region" description="Polar residues" evidence="7">
    <location>
        <begin position="621"/>
        <end position="640"/>
    </location>
</feature>
<evidence type="ECO:0000256" key="3">
    <source>
        <dbReference type="ARBA" id="ARBA00023015"/>
    </source>
</evidence>
<dbReference type="FunFam" id="3.40.50.2000:FF:000009">
    <property type="entry name" value="Sterol 3-beta-glucosyltransferase UGT80A2"/>
    <property type="match status" value="1"/>
</dbReference>
<dbReference type="InterPro" id="IPR050426">
    <property type="entry name" value="Glycosyltransferase_28"/>
</dbReference>
<feature type="region of interest" description="Disordered" evidence="7">
    <location>
        <begin position="1"/>
        <end position="56"/>
    </location>
</feature>
<dbReference type="Pfam" id="PF11951">
    <property type="entry name" value="Fungal_trans_2"/>
    <property type="match status" value="1"/>
</dbReference>
<keyword evidence="3" id="KW-0805">Transcription regulation</keyword>
<dbReference type="GO" id="GO:0008270">
    <property type="term" value="F:zinc ion binding"/>
    <property type="evidence" value="ECO:0007669"/>
    <property type="project" value="InterPro"/>
</dbReference>
<evidence type="ECO:0000256" key="7">
    <source>
        <dbReference type="SAM" id="MobiDB-lite"/>
    </source>
</evidence>
<dbReference type="InterPro" id="IPR010610">
    <property type="entry name" value="EryCIII-like_C"/>
</dbReference>
<organism evidence="10 11">
    <name type="scientific">Aspergillus cristatus</name>
    <name type="common">Chinese Fuzhuan brick tea-fermentation fungus</name>
    <name type="synonym">Eurotium cristatum</name>
    <dbReference type="NCBI Taxonomy" id="573508"/>
    <lineage>
        <taxon>Eukaryota</taxon>
        <taxon>Fungi</taxon>
        <taxon>Dikarya</taxon>
        <taxon>Ascomycota</taxon>
        <taxon>Pezizomycotina</taxon>
        <taxon>Eurotiomycetes</taxon>
        <taxon>Eurotiomycetidae</taxon>
        <taxon>Eurotiales</taxon>
        <taxon>Aspergillaceae</taxon>
        <taxon>Aspergillus</taxon>
        <taxon>Aspergillus subgen. Aspergillus</taxon>
    </lineage>
</organism>
<accession>A0A1E3BQZ1</accession>
<dbReference type="GO" id="GO:0012505">
    <property type="term" value="C:endomembrane system"/>
    <property type="evidence" value="ECO:0007669"/>
    <property type="project" value="UniProtKB-SubCell"/>
</dbReference>
<dbReference type="GO" id="GO:0016906">
    <property type="term" value="F:sterol 3-beta-glucosyltransferase activity"/>
    <property type="evidence" value="ECO:0007669"/>
    <property type="project" value="UniProtKB-ARBA"/>
</dbReference>
<evidence type="ECO:0000259" key="9">
    <source>
        <dbReference type="Pfam" id="PF06722"/>
    </source>
</evidence>
<feature type="region of interest" description="Disordered" evidence="7">
    <location>
        <begin position="68"/>
        <end position="88"/>
    </location>
</feature>
<dbReference type="InterPro" id="IPR002213">
    <property type="entry name" value="UDP_glucos_trans"/>
</dbReference>
<dbReference type="SUPFAM" id="SSF53756">
    <property type="entry name" value="UDP-Glycosyltransferase/glycogen phosphorylase"/>
    <property type="match status" value="1"/>
</dbReference>
<dbReference type="VEuPathDB" id="FungiDB:SI65_00971"/>
<feature type="compositionally biased region" description="Basic and acidic residues" evidence="7">
    <location>
        <begin position="1"/>
        <end position="10"/>
    </location>
</feature>
<keyword evidence="4" id="KW-0443">Lipid metabolism</keyword>
<dbReference type="InterPro" id="IPR001138">
    <property type="entry name" value="Zn2Cys6_DnaBD"/>
</dbReference>
<dbReference type="GO" id="GO:0005975">
    <property type="term" value="P:carbohydrate metabolic process"/>
    <property type="evidence" value="ECO:0007669"/>
    <property type="project" value="InterPro"/>
</dbReference>
<name>A0A1E3BQZ1_ASPCR</name>
<evidence type="ECO:0000256" key="6">
    <source>
        <dbReference type="ARBA" id="ARBA00023242"/>
    </source>
</evidence>
<dbReference type="STRING" id="573508.A0A1E3BQZ1"/>
<evidence type="ECO:0000313" key="10">
    <source>
        <dbReference type="EMBL" id="ODM23382.1"/>
    </source>
</evidence>
<comment type="subcellular location">
    <subcellularLocation>
        <location evidence="1">Endomembrane system</location>
        <topology evidence="1">Peripheral membrane protein</topology>
    </subcellularLocation>
</comment>
<keyword evidence="11" id="KW-1185">Reference proteome</keyword>
<dbReference type="Pfam" id="PF06722">
    <property type="entry name" value="EryCIII-like_C"/>
    <property type="match status" value="1"/>
</dbReference>
<dbReference type="Pfam" id="PF03033">
    <property type="entry name" value="Glyco_transf_28"/>
    <property type="match status" value="1"/>
</dbReference>
<proteinExistence type="predicted"/>
<dbReference type="FunFam" id="3.40.50.2000:FF:000100">
    <property type="entry name" value="Glycosyltransferase family 1 protein"/>
    <property type="match status" value="1"/>
</dbReference>
<gene>
    <name evidence="10" type="ORF">SI65_00971</name>
</gene>